<dbReference type="SUPFAM" id="SSF50630">
    <property type="entry name" value="Acid proteases"/>
    <property type="match status" value="1"/>
</dbReference>
<feature type="non-terminal residue" evidence="2">
    <location>
        <position position="1"/>
    </location>
</feature>
<feature type="compositionally biased region" description="Basic and acidic residues" evidence="1">
    <location>
        <begin position="142"/>
        <end position="155"/>
    </location>
</feature>
<evidence type="ECO:0008006" key="4">
    <source>
        <dbReference type="Google" id="ProtNLM"/>
    </source>
</evidence>
<keyword evidence="3" id="KW-1185">Reference proteome</keyword>
<gene>
    <name evidence="2" type="primary">PARPA_01798.1 scaffold 1588</name>
</gene>
<name>A0A0B7MTQ7_9FUNG</name>
<dbReference type="EMBL" id="LN719580">
    <property type="protein sequence ID" value="CEP08477.1"/>
    <property type="molecule type" value="Genomic_DNA"/>
</dbReference>
<protein>
    <recommendedName>
        <fullName evidence="4">Peptidase A2 domain-containing protein</fullName>
    </recommendedName>
</protein>
<dbReference type="CDD" id="cd00303">
    <property type="entry name" value="retropepsin_like"/>
    <property type="match status" value="1"/>
</dbReference>
<dbReference type="InterPro" id="IPR021109">
    <property type="entry name" value="Peptidase_aspartic_dom_sf"/>
</dbReference>
<feature type="compositionally biased region" description="Basic residues" evidence="1">
    <location>
        <begin position="113"/>
        <end position="141"/>
    </location>
</feature>
<accession>A0A0B7MTQ7</accession>
<dbReference type="Proteomes" id="UP000054107">
    <property type="component" value="Unassembled WGS sequence"/>
</dbReference>
<feature type="region of interest" description="Disordered" evidence="1">
    <location>
        <begin position="113"/>
        <end position="155"/>
    </location>
</feature>
<feature type="non-terminal residue" evidence="2">
    <location>
        <position position="336"/>
    </location>
</feature>
<dbReference type="OrthoDB" id="10626145at2759"/>
<dbReference type="Pfam" id="PF13975">
    <property type="entry name" value="gag-asp_proteas"/>
    <property type="match status" value="1"/>
</dbReference>
<evidence type="ECO:0000313" key="2">
    <source>
        <dbReference type="EMBL" id="CEP08477.1"/>
    </source>
</evidence>
<organism evidence="2 3">
    <name type="scientific">Parasitella parasitica</name>
    <dbReference type="NCBI Taxonomy" id="35722"/>
    <lineage>
        <taxon>Eukaryota</taxon>
        <taxon>Fungi</taxon>
        <taxon>Fungi incertae sedis</taxon>
        <taxon>Mucoromycota</taxon>
        <taxon>Mucoromycotina</taxon>
        <taxon>Mucoromycetes</taxon>
        <taxon>Mucorales</taxon>
        <taxon>Mucorineae</taxon>
        <taxon>Mucoraceae</taxon>
        <taxon>Parasitella</taxon>
    </lineage>
</organism>
<evidence type="ECO:0000313" key="3">
    <source>
        <dbReference type="Proteomes" id="UP000054107"/>
    </source>
</evidence>
<sequence>NKNESIRLHSAKWQHLLSFIPSNQITDDQKINLFTQSLSDKGLRSTLITYIDIKEVNKVEDVITKAIEIENKARLIDYKDTVQHTIQAKSAVPDDPMEVDYYEKSKYNHTKKPFKGKQKLYSHKKGDKKEKSHKFNHKQHNKKNEKNDNVPRGYDKQGNPLCGHCGGRHYNFKCDQNNISTIDTKDDNDHVELTSSINTIDAKPVHAVNTINSYTPTTPISIANQIIHALWDTGAGLSAVSSDVCIKLGLTVHKENITKYTDVNQKSTSTMGTTTIEIFSQHIQFHVIQGLARDVIIGWDLMTKWKVEINTFTKTISIHTNMKTTTVGYFTTADSE</sequence>
<dbReference type="Gene3D" id="2.40.70.10">
    <property type="entry name" value="Acid Proteases"/>
    <property type="match status" value="1"/>
</dbReference>
<evidence type="ECO:0000256" key="1">
    <source>
        <dbReference type="SAM" id="MobiDB-lite"/>
    </source>
</evidence>
<reference evidence="2 3" key="1">
    <citation type="submission" date="2014-09" db="EMBL/GenBank/DDBJ databases">
        <authorList>
            <person name="Ellenberger Sabrina"/>
        </authorList>
    </citation>
    <scope>NUCLEOTIDE SEQUENCE [LARGE SCALE GENOMIC DNA]</scope>
    <source>
        <strain evidence="2 3">CBS 412.66</strain>
    </source>
</reference>
<dbReference type="AlphaFoldDB" id="A0A0B7MTQ7"/>
<proteinExistence type="predicted"/>